<organism evidence="2 3">
    <name type="scientific">Tamaricihabitans halophyticus</name>
    <dbReference type="NCBI Taxonomy" id="1262583"/>
    <lineage>
        <taxon>Bacteria</taxon>
        <taxon>Bacillati</taxon>
        <taxon>Actinomycetota</taxon>
        <taxon>Actinomycetes</taxon>
        <taxon>Pseudonocardiales</taxon>
        <taxon>Pseudonocardiaceae</taxon>
        <taxon>Tamaricihabitans</taxon>
    </lineage>
</organism>
<dbReference type="OrthoDB" id="3311584at2"/>
<comment type="caution">
    <text evidence="2">The sequence shown here is derived from an EMBL/GenBank/DDBJ whole genome shotgun (WGS) entry which is preliminary data.</text>
</comment>
<gene>
    <name evidence="2" type="ORF">EV191_1082</name>
</gene>
<dbReference type="Proteomes" id="UP000294911">
    <property type="component" value="Unassembled WGS sequence"/>
</dbReference>
<feature type="compositionally biased region" description="Low complexity" evidence="1">
    <location>
        <begin position="1"/>
        <end position="12"/>
    </location>
</feature>
<dbReference type="EMBL" id="SLXQ01000008">
    <property type="protein sequence ID" value="TCP49916.1"/>
    <property type="molecule type" value="Genomic_DNA"/>
</dbReference>
<dbReference type="SUPFAM" id="SSF52540">
    <property type="entry name" value="P-loop containing nucleoside triphosphate hydrolases"/>
    <property type="match status" value="1"/>
</dbReference>
<protein>
    <recommendedName>
        <fullName evidence="4">AAA ATPase-like protein</fullName>
    </recommendedName>
</protein>
<dbReference type="InterPro" id="IPR027417">
    <property type="entry name" value="P-loop_NTPase"/>
</dbReference>
<sequence length="187" mass="18905">MAPAARSAAGAAKSGQPKSAQGNLPRHGSSLVGRADEIDETLGLLADNRLLTVLGIGGVGKTRLATAVADRLLEPGEVASVWFVDLTVLGNGAGAGPGQAAITQLVSNVLGLASRGEEADPIDQIATAVQGRDILLPPPPNVAGVAPTPMLAGARAESWLEHVTNGATLRLHPHLRCVSASARLADT</sequence>
<dbReference type="PANTHER" id="PTHR47691:SF3">
    <property type="entry name" value="HTH-TYPE TRANSCRIPTIONAL REGULATOR RV0890C-RELATED"/>
    <property type="match status" value="1"/>
</dbReference>
<keyword evidence="3" id="KW-1185">Reference proteome</keyword>
<name>A0A4V2ST85_9PSEU</name>
<dbReference type="RefSeq" id="WP_132878244.1">
    <property type="nucleotide sequence ID" value="NZ_SLXQ01000008.1"/>
</dbReference>
<evidence type="ECO:0000256" key="1">
    <source>
        <dbReference type="SAM" id="MobiDB-lite"/>
    </source>
</evidence>
<evidence type="ECO:0000313" key="2">
    <source>
        <dbReference type="EMBL" id="TCP49916.1"/>
    </source>
</evidence>
<evidence type="ECO:0000313" key="3">
    <source>
        <dbReference type="Proteomes" id="UP000294911"/>
    </source>
</evidence>
<dbReference type="AlphaFoldDB" id="A0A4V2ST85"/>
<evidence type="ECO:0008006" key="4">
    <source>
        <dbReference type="Google" id="ProtNLM"/>
    </source>
</evidence>
<feature type="region of interest" description="Disordered" evidence="1">
    <location>
        <begin position="1"/>
        <end position="30"/>
    </location>
</feature>
<accession>A0A4V2ST85</accession>
<reference evidence="2 3" key="1">
    <citation type="submission" date="2019-03" db="EMBL/GenBank/DDBJ databases">
        <title>Genomic Encyclopedia of Type Strains, Phase IV (KMG-IV): sequencing the most valuable type-strain genomes for metagenomic binning, comparative biology and taxonomic classification.</title>
        <authorList>
            <person name="Goeker M."/>
        </authorList>
    </citation>
    <scope>NUCLEOTIDE SEQUENCE [LARGE SCALE GENOMIC DNA]</scope>
    <source>
        <strain evidence="2 3">DSM 45765</strain>
    </source>
</reference>
<dbReference type="PANTHER" id="PTHR47691">
    <property type="entry name" value="REGULATOR-RELATED"/>
    <property type="match status" value="1"/>
</dbReference>
<proteinExistence type="predicted"/>
<dbReference type="Gene3D" id="3.40.50.300">
    <property type="entry name" value="P-loop containing nucleotide triphosphate hydrolases"/>
    <property type="match status" value="1"/>
</dbReference>